<feature type="active site" description="S-methylcysteine intermediate" evidence="12">
    <location>
        <position position="331"/>
    </location>
</feature>
<dbReference type="SUPFAM" id="SSF102114">
    <property type="entry name" value="Radical SAM enzymes"/>
    <property type="match status" value="1"/>
</dbReference>
<dbReference type="GO" id="GO:0000049">
    <property type="term" value="F:tRNA binding"/>
    <property type="evidence" value="ECO:0007669"/>
    <property type="project" value="UniProtKB-UniRule"/>
</dbReference>
<evidence type="ECO:0000256" key="12">
    <source>
        <dbReference type="HAMAP-Rule" id="MF_01849"/>
    </source>
</evidence>
<dbReference type="SFLD" id="SFLDS00029">
    <property type="entry name" value="Radical_SAM"/>
    <property type="match status" value="1"/>
</dbReference>
<dbReference type="InterPro" id="IPR007197">
    <property type="entry name" value="rSAM"/>
</dbReference>
<comment type="miscellaneous">
    <text evidence="12">Reaction proceeds by a ping-pong mechanism involving intermediate methylation of a conserved cysteine residue.</text>
</comment>
<sequence length="344" mass="39501">MKKLIKDLTFNELKKWLENIGEKTFRANQIFEWLYKKNATDVMQFTNLPLELRKKIDDEFLINSLQILEHQSDGESIKFLFELCDKNGIESVFLPYRYGNAICVSTQVGCKMNCRFCASAIGGFVRNLSAGEMIDQIISVENFTGKRITNVVLMGSGEPFDNIENVFKFIEIINSKEGKNIGARHITISTVGIVEGIYRLCDFPKQVNLAISLHAPNNKLRDKLIPMNKKYPVEDIMKAVDYYIQKTNRRVTFEYALIDEVNDSIECAEELGQILKGKLVHVNLIPVNPVEEKGFRRPSKEKIKAFFETLRSYQIQVTVRRELGSSISAACGQLRRRYFNISEN</sequence>
<dbReference type="SFLD" id="SFLDG01062">
    <property type="entry name" value="methyltransferase_(Class_A)"/>
    <property type="match status" value="1"/>
</dbReference>
<feature type="binding site" evidence="12">
    <location>
        <begin position="212"/>
        <end position="214"/>
    </location>
    <ligand>
        <name>S-adenosyl-L-methionine</name>
        <dbReference type="ChEBI" id="CHEBI:59789"/>
    </ligand>
</feature>
<evidence type="ECO:0000256" key="1">
    <source>
        <dbReference type="ARBA" id="ARBA00004496"/>
    </source>
</evidence>
<dbReference type="FunFam" id="3.20.20.70:FF:000014">
    <property type="entry name" value="Probable dual-specificity RNA methyltransferase RlmN"/>
    <property type="match status" value="1"/>
</dbReference>
<dbReference type="Gene3D" id="1.10.150.530">
    <property type="match status" value="1"/>
</dbReference>
<comment type="caution">
    <text evidence="12">Lacks conserved residue(s) required for the propagation of feature annotation.</text>
</comment>
<dbReference type="GO" id="GO:0070040">
    <property type="term" value="F:rRNA (adenine(2503)-C2-)-methyltransferase activity"/>
    <property type="evidence" value="ECO:0007669"/>
    <property type="project" value="UniProtKB-UniRule"/>
</dbReference>
<feature type="domain" description="Radical SAM core" evidence="13">
    <location>
        <begin position="96"/>
        <end position="326"/>
    </location>
</feature>
<dbReference type="InterPro" id="IPR004383">
    <property type="entry name" value="rRNA_lsu_MTrfase_RlmN/Cfr"/>
</dbReference>
<dbReference type="EC" id="2.1.1.192" evidence="12"/>
<comment type="catalytic activity">
    <reaction evidence="12">
        <text>adenosine(37) in tRNA + 2 reduced [2Fe-2S]-[ferredoxin] + 2 S-adenosyl-L-methionine = 2-methyladenosine(37) in tRNA + 5'-deoxyadenosine + L-methionine + 2 oxidized [2Fe-2S]-[ferredoxin] + S-adenosyl-L-homocysteine</text>
        <dbReference type="Rhea" id="RHEA:43332"/>
        <dbReference type="Rhea" id="RHEA-COMP:10000"/>
        <dbReference type="Rhea" id="RHEA-COMP:10001"/>
        <dbReference type="Rhea" id="RHEA-COMP:10162"/>
        <dbReference type="Rhea" id="RHEA-COMP:10485"/>
        <dbReference type="ChEBI" id="CHEBI:17319"/>
        <dbReference type="ChEBI" id="CHEBI:33737"/>
        <dbReference type="ChEBI" id="CHEBI:33738"/>
        <dbReference type="ChEBI" id="CHEBI:57844"/>
        <dbReference type="ChEBI" id="CHEBI:57856"/>
        <dbReference type="ChEBI" id="CHEBI:59789"/>
        <dbReference type="ChEBI" id="CHEBI:74411"/>
        <dbReference type="ChEBI" id="CHEBI:74497"/>
        <dbReference type="EC" id="2.1.1.192"/>
    </reaction>
</comment>
<feature type="binding site" evidence="12">
    <location>
        <position position="189"/>
    </location>
    <ligand>
        <name>S-adenosyl-L-methionine</name>
        <dbReference type="ChEBI" id="CHEBI:59789"/>
    </ligand>
</feature>
<evidence type="ECO:0000256" key="2">
    <source>
        <dbReference type="ARBA" id="ARBA00022485"/>
    </source>
</evidence>
<feature type="binding site" evidence="12">
    <location>
        <position position="117"/>
    </location>
    <ligand>
        <name>[4Fe-4S] cluster</name>
        <dbReference type="ChEBI" id="CHEBI:49883"/>
        <note>4Fe-4S-S-AdoMet</note>
    </ligand>
</feature>
<dbReference type="InterPro" id="IPR058240">
    <property type="entry name" value="rSAM_sf"/>
</dbReference>
<dbReference type="InterPro" id="IPR027492">
    <property type="entry name" value="RNA_MTrfase_RlmN"/>
</dbReference>
<keyword evidence="7 12" id="KW-0949">S-adenosyl-L-methionine</keyword>
<dbReference type="InterPro" id="IPR048641">
    <property type="entry name" value="RlmN_N"/>
</dbReference>
<organism evidence="14">
    <name type="scientific">Caldicellulosiruptor owensensis</name>
    <dbReference type="NCBI Taxonomy" id="55205"/>
    <lineage>
        <taxon>Bacteria</taxon>
        <taxon>Bacillati</taxon>
        <taxon>Bacillota</taxon>
        <taxon>Bacillota incertae sedis</taxon>
        <taxon>Caldicellulosiruptorales</taxon>
        <taxon>Caldicellulosiruptoraceae</taxon>
        <taxon>Caldicellulosiruptor</taxon>
    </lineage>
</organism>
<dbReference type="SFLD" id="SFLDF00275">
    <property type="entry name" value="adenosine_C2_methyltransferase"/>
    <property type="match status" value="1"/>
</dbReference>
<evidence type="ECO:0000256" key="7">
    <source>
        <dbReference type="ARBA" id="ARBA00022691"/>
    </source>
</evidence>
<keyword evidence="10 12" id="KW-0408">Iron</keyword>
<accession>A0A7C5V4H8</accession>
<feature type="active site" description="Proton acceptor" evidence="12">
    <location>
        <position position="90"/>
    </location>
</feature>
<comment type="similarity">
    <text evidence="12">Belongs to the radical SAM superfamily. RlmN family.</text>
</comment>
<dbReference type="Pfam" id="PF04055">
    <property type="entry name" value="Radical_SAM"/>
    <property type="match status" value="1"/>
</dbReference>
<evidence type="ECO:0000256" key="9">
    <source>
        <dbReference type="ARBA" id="ARBA00022723"/>
    </source>
</evidence>
<dbReference type="InterPro" id="IPR040072">
    <property type="entry name" value="Methyltransferase_A"/>
</dbReference>
<evidence type="ECO:0000313" key="14">
    <source>
        <dbReference type="EMBL" id="HHS01568.1"/>
    </source>
</evidence>
<comment type="subcellular location">
    <subcellularLocation>
        <location evidence="1 12">Cytoplasm</location>
    </subcellularLocation>
</comment>
<comment type="caution">
    <text evidence="14">The sequence shown here is derived from an EMBL/GenBank/DDBJ whole genome shotgun (WGS) entry which is preliminary data.</text>
</comment>
<keyword evidence="11 12" id="KW-0411">Iron-sulfur</keyword>
<reference evidence="14" key="1">
    <citation type="journal article" date="2020" name="mSystems">
        <title>Genome- and Community-Level Interaction Insights into Carbon Utilization and Element Cycling Functions of Hydrothermarchaeota in Hydrothermal Sediment.</title>
        <authorList>
            <person name="Zhou Z."/>
            <person name="Liu Y."/>
            <person name="Xu W."/>
            <person name="Pan J."/>
            <person name="Luo Z.H."/>
            <person name="Li M."/>
        </authorList>
    </citation>
    <scope>NUCLEOTIDE SEQUENCE [LARGE SCALE GENOMIC DNA]</scope>
    <source>
        <strain evidence="14">SpSt-102</strain>
    </source>
</reference>
<keyword evidence="6 12" id="KW-0808">Transferase</keyword>
<dbReference type="CDD" id="cd01335">
    <property type="entry name" value="Radical_SAM"/>
    <property type="match status" value="1"/>
</dbReference>
<gene>
    <name evidence="12 14" type="primary">rlmN</name>
    <name evidence="14" type="ORF">ENL71_03405</name>
</gene>
<name>A0A7C5V4H8_9FIRM</name>
<evidence type="ECO:0000256" key="10">
    <source>
        <dbReference type="ARBA" id="ARBA00023004"/>
    </source>
</evidence>
<dbReference type="EMBL" id="DRUZ01000040">
    <property type="protein sequence ID" value="HHS01568.1"/>
    <property type="molecule type" value="Genomic_DNA"/>
</dbReference>
<dbReference type="AlphaFoldDB" id="A0A7C5V4H8"/>
<feature type="binding site" evidence="12">
    <location>
        <position position="114"/>
    </location>
    <ligand>
        <name>[4Fe-4S] cluster</name>
        <dbReference type="ChEBI" id="CHEBI:49883"/>
        <note>4Fe-4S-S-AdoMet</note>
    </ligand>
</feature>
<comment type="catalytic activity">
    <reaction evidence="12">
        <text>adenosine(2503) in 23S rRNA + 2 reduced [2Fe-2S]-[ferredoxin] + 2 S-adenosyl-L-methionine = 2-methyladenosine(2503) in 23S rRNA + 5'-deoxyadenosine + L-methionine + 2 oxidized [2Fe-2S]-[ferredoxin] + S-adenosyl-L-homocysteine</text>
        <dbReference type="Rhea" id="RHEA:42916"/>
        <dbReference type="Rhea" id="RHEA-COMP:10000"/>
        <dbReference type="Rhea" id="RHEA-COMP:10001"/>
        <dbReference type="Rhea" id="RHEA-COMP:10152"/>
        <dbReference type="Rhea" id="RHEA-COMP:10282"/>
        <dbReference type="ChEBI" id="CHEBI:17319"/>
        <dbReference type="ChEBI" id="CHEBI:33737"/>
        <dbReference type="ChEBI" id="CHEBI:33738"/>
        <dbReference type="ChEBI" id="CHEBI:57844"/>
        <dbReference type="ChEBI" id="CHEBI:57856"/>
        <dbReference type="ChEBI" id="CHEBI:59789"/>
        <dbReference type="ChEBI" id="CHEBI:74411"/>
        <dbReference type="ChEBI" id="CHEBI:74497"/>
        <dbReference type="EC" id="2.1.1.192"/>
    </reaction>
</comment>
<proteinExistence type="inferred from homology"/>
<feature type="binding site" evidence="12">
    <location>
        <position position="110"/>
    </location>
    <ligand>
        <name>[4Fe-4S] cluster</name>
        <dbReference type="ChEBI" id="CHEBI:49883"/>
        <note>4Fe-4S-S-AdoMet</note>
    </ligand>
</feature>
<comment type="cofactor">
    <cofactor evidence="12">
        <name>[4Fe-4S] cluster</name>
        <dbReference type="ChEBI" id="CHEBI:49883"/>
    </cofactor>
    <text evidence="12">Binds 1 [4Fe-4S] cluster. The cluster is coordinated with 3 cysteines and an exchangeable S-adenosyl-L-methionine.</text>
</comment>
<evidence type="ECO:0000259" key="13">
    <source>
        <dbReference type="PROSITE" id="PS51918"/>
    </source>
</evidence>
<dbReference type="PANTHER" id="PTHR30544">
    <property type="entry name" value="23S RRNA METHYLTRANSFERASE"/>
    <property type="match status" value="1"/>
</dbReference>
<keyword evidence="2 12" id="KW-0004">4Fe-4S</keyword>
<dbReference type="GO" id="GO:0070475">
    <property type="term" value="P:rRNA base methylation"/>
    <property type="evidence" value="ECO:0007669"/>
    <property type="project" value="UniProtKB-UniRule"/>
</dbReference>
<protein>
    <recommendedName>
        <fullName evidence="12">Probable dual-specificity RNA methyltransferase RlmN</fullName>
        <ecNumber evidence="12">2.1.1.192</ecNumber>
    </recommendedName>
    <alternativeName>
        <fullName evidence="12">23S rRNA (adenine(2503)-C(2))-methyltransferase</fullName>
    </alternativeName>
    <alternativeName>
        <fullName evidence="12">23S rRNA m2A2503 methyltransferase</fullName>
    </alternativeName>
    <alternativeName>
        <fullName evidence="12">Ribosomal RNA large subunit methyltransferase N</fullName>
    </alternativeName>
    <alternativeName>
        <fullName evidence="12">tRNA (adenine(37)-C(2))-methyltransferase</fullName>
    </alternativeName>
    <alternativeName>
        <fullName evidence="12">tRNA m2A37 methyltransferase</fullName>
    </alternativeName>
</protein>
<dbReference type="PIRSF" id="PIRSF006004">
    <property type="entry name" value="CHP00048"/>
    <property type="match status" value="1"/>
</dbReference>
<dbReference type="GO" id="GO:0051539">
    <property type="term" value="F:4 iron, 4 sulfur cluster binding"/>
    <property type="evidence" value="ECO:0007669"/>
    <property type="project" value="UniProtKB-UniRule"/>
</dbReference>
<keyword evidence="4 12" id="KW-0698">rRNA processing</keyword>
<dbReference type="Gene3D" id="3.20.20.70">
    <property type="entry name" value="Aldolase class I"/>
    <property type="match status" value="1"/>
</dbReference>
<comment type="function">
    <text evidence="12">Specifically methylates position 2 of adenine 2503 in 23S rRNA and position 2 of adenine 37 in tRNAs.</text>
</comment>
<dbReference type="GO" id="GO:0046872">
    <property type="term" value="F:metal ion binding"/>
    <property type="evidence" value="ECO:0007669"/>
    <property type="project" value="UniProtKB-KW"/>
</dbReference>
<evidence type="ECO:0000256" key="11">
    <source>
        <dbReference type="ARBA" id="ARBA00023014"/>
    </source>
</evidence>
<dbReference type="NCBIfam" id="TIGR00048">
    <property type="entry name" value="rRNA_mod_RlmN"/>
    <property type="match status" value="1"/>
</dbReference>
<keyword evidence="5 12" id="KW-0489">Methyltransferase</keyword>
<evidence type="ECO:0000256" key="3">
    <source>
        <dbReference type="ARBA" id="ARBA00022490"/>
    </source>
</evidence>
<dbReference type="HAMAP" id="MF_01849">
    <property type="entry name" value="RNA_methyltr_RlmN"/>
    <property type="match status" value="1"/>
</dbReference>
<keyword evidence="9 12" id="KW-0479">Metal-binding</keyword>
<dbReference type="InterPro" id="IPR013785">
    <property type="entry name" value="Aldolase_TIM"/>
</dbReference>
<dbReference type="PROSITE" id="PS51918">
    <property type="entry name" value="RADICAL_SAM"/>
    <property type="match status" value="1"/>
</dbReference>
<evidence type="ECO:0000256" key="5">
    <source>
        <dbReference type="ARBA" id="ARBA00022603"/>
    </source>
</evidence>
<evidence type="ECO:0000256" key="8">
    <source>
        <dbReference type="ARBA" id="ARBA00022694"/>
    </source>
</evidence>
<dbReference type="PANTHER" id="PTHR30544:SF5">
    <property type="entry name" value="RADICAL SAM CORE DOMAIN-CONTAINING PROTEIN"/>
    <property type="match status" value="1"/>
</dbReference>
<evidence type="ECO:0000256" key="6">
    <source>
        <dbReference type="ARBA" id="ARBA00022679"/>
    </source>
</evidence>
<keyword evidence="12" id="KW-1015">Disulfide bond</keyword>
<feature type="binding site" evidence="12">
    <location>
        <begin position="157"/>
        <end position="158"/>
    </location>
    <ligand>
        <name>S-adenosyl-L-methionine</name>
        <dbReference type="ChEBI" id="CHEBI:59789"/>
    </ligand>
</feature>
<dbReference type="GO" id="GO:0019843">
    <property type="term" value="F:rRNA binding"/>
    <property type="evidence" value="ECO:0007669"/>
    <property type="project" value="UniProtKB-UniRule"/>
</dbReference>
<dbReference type="GO" id="GO:0005737">
    <property type="term" value="C:cytoplasm"/>
    <property type="evidence" value="ECO:0007669"/>
    <property type="project" value="UniProtKB-SubCell"/>
</dbReference>
<feature type="binding site" evidence="12">
    <location>
        <position position="288"/>
    </location>
    <ligand>
        <name>S-adenosyl-L-methionine</name>
        <dbReference type="ChEBI" id="CHEBI:59789"/>
    </ligand>
</feature>
<evidence type="ECO:0000256" key="4">
    <source>
        <dbReference type="ARBA" id="ARBA00022552"/>
    </source>
</evidence>
<dbReference type="Pfam" id="PF21016">
    <property type="entry name" value="RlmN_N"/>
    <property type="match status" value="1"/>
</dbReference>
<dbReference type="GO" id="GO:0002935">
    <property type="term" value="F:tRNA (adenine(37)-C2)-methyltransferase activity"/>
    <property type="evidence" value="ECO:0007669"/>
    <property type="project" value="UniProtKB-UniRule"/>
</dbReference>
<keyword evidence="3 12" id="KW-0963">Cytoplasm</keyword>
<dbReference type="GO" id="GO:0030488">
    <property type="term" value="P:tRNA methylation"/>
    <property type="evidence" value="ECO:0007669"/>
    <property type="project" value="UniProtKB-UniRule"/>
</dbReference>
<keyword evidence="8 12" id="KW-0819">tRNA processing</keyword>